<gene>
    <name evidence="2" type="ORF">ILEXP_LOCUS49704</name>
</gene>
<evidence type="ECO:0000313" key="2">
    <source>
        <dbReference type="EMBL" id="CAK9179748.1"/>
    </source>
</evidence>
<dbReference type="AlphaFoldDB" id="A0ABC8UFI4"/>
<keyword evidence="3" id="KW-1185">Reference proteome</keyword>
<dbReference type="EMBL" id="CAUOFW020007602">
    <property type="protein sequence ID" value="CAK9179748.1"/>
    <property type="molecule type" value="Genomic_DNA"/>
</dbReference>
<dbReference type="Proteomes" id="UP001642360">
    <property type="component" value="Unassembled WGS sequence"/>
</dbReference>
<proteinExistence type="predicted"/>
<protein>
    <submittedName>
        <fullName evidence="2">Uncharacterized protein</fullName>
    </submittedName>
</protein>
<feature type="region of interest" description="Disordered" evidence="1">
    <location>
        <begin position="265"/>
        <end position="290"/>
    </location>
</feature>
<organism evidence="2 3">
    <name type="scientific">Ilex paraguariensis</name>
    <name type="common">yerba mate</name>
    <dbReference type="NCBI Taxonomy" id="185542"/>
    <lineage>
        <taxon>Eukaryota</taxon>
        <taxon>Viridiplantae</taxon>
        <taxon>Streptophyta</taxon>
        <taxon>Embryophyta</taxon>
        <taxon>Tracheophyta</taxon>
        <taxon>Spermatophyta</taxon>
        <taxon>Magnoliopsida</taxon>
        <taxon>eudicotyledons</taxon>
        <taxon>Gunneridae</taxon>
        <taxon>Pentapetalae</taxon>
        <taxon>asterids</taxon>
        <taxon>campanulids</taxon>
        <taxon>Aquifoliales</taxon>
        <taxon>Aquifoliaceae</taxon>
        <taxon>Ilex</taxon>
    </lineage>
</organism>
<sequence length="290" mass="30889">MDQSGGSWFSEKASNQMLSPNWLSHHALLELCCWILGGTTLHVAARTTMKSQAHRYIRTNSVGGLIRIKGNVAKRTESGGCYSHKQFTNGGRTRNFKVEQPNRKILLDLNNVCDTCWKSETSTGSELTSSSSLFYYRAPTYSDIATLGALLPRKDKTLFPSFRASVRGLADAKRLSKTGLTKGGASGKDDDVLGSIIGIGVHGRKLNDNAIGLEQNGGAQGLEECGNAMGFRALHVGSSEDKMSAGGSRLATSILGNALRTDAEAERDGGNASNVQCAGSASDMLDDVIP</sequence>
<name>A0ABC8UFI4_9AQUA</name>
<accession>A0ABC8UFI4</accession>
<evidence type="ECO:0000313" key="3">
    <source>
        <dbReference type="Proteomes" id="UP001642360"/>
    </source>
</evidence>
<evidence type="ECO:0000256" key="1">
    <source>
        <dbReference type="SAM" id="MobiDB-lite"/>
    </source>
</evidence>
<comment type="caution">
    <text evidence="2">The sequence shown here is derived from an EMBL/GenBank/DDBJ whole genome shotgun (WGS) entry which is preliminary data.</text>
</comment>
<reference evidence="2 3" key="1">
    <citation type="submission" date="2024-02" db="EMBL/GenBank/DDBJ databases">
        <authorList>
            <person name="Vignale AGUSTIN F."/>
            <person name="Sosa J E."/>
            <person name="Modenutti C."/>
        </authorList>
    </citation>
    <scope>NUCLEOTIDE SEQUENCE [LARGE SCALE GENOMIC DNA]</scope>
</reference>